<dbReference type="PANTHER" id="PTHR14362">
    <property type="entry name" value="COILED-COIL DOMAIN-CONTAINING PROTEIN 81"/>
    <property type="match status" value="1"/>
</dbReference>
<gene>
    <name evidence="5" type="ORF">CVLEPA_LOCUS2349</name>
</gene>
<proteinExistence type="predicted"/>
<accession>A0ABP0F317</accession>
<organism evidence="5 6">
    <name type="scientific">Clavelina lepadiformis</name>
    <name type="common">Light-bulb sea squirt</name>
    <name type="synonym">Ascidia lepadiformis</name>
    <dbReference type="NCBI Taxonomy" id="159417"/>
    <lineage>
        <taxon>Eukaryota</taxon>
        <taxon>Metazoa</taxon>
        <taxon>Chordata</taxon>
        <taxon>Tunicata</taxon>
        <taxon>Ascidiacea</taxon>
        <taxon>Aplousobranchia</taxon>
        <taxon>Clavelinidae</taxon>
        <taxon>Clavelina</taxon>
    </lineage>
</organism>
<dbReference type="Pfam" id="PF18289">
    <property type="entry name" value="HU-CCDC81_euk_2"/>
    <property type="match status" value="1"/>
</dbReference>
<keyword evidence="6" id="KW-1185">Reference proteome</keyword>
<dbReference type="InterPro" id="IPR026295">
    <property type="entry name" value="CCD81"/>
</dbReference>
<comment type="caution">
    <text evidence="5">The sequence shown here is derived from an EMBL/GenBank/DDBJ whole genome shotgun (WGS) entry which is preliminary data.</text>
</comment>
<evidence type="ECO:0000313" key="5">
    <source>
        <dbReference type="EMBL" id="CAK8672652.1"/>
    </source>
</evidence>
<evidence type="ECO:0008006" key="7">
    <source>
        <dbReference type="Google" id="ProtNLM"/>
    </source>
</evidence>
<dbReference type="InterPro" id="IPR040673">
    <property type="entry name" value="CCDC81_HU_dom_2"/>
</dbReference>
<dbReference type="Pfam" id="PF14908">
    <property type="entry name" value="HU-CCDC81_euk_1"/>
    <property type="match status" value="1"/>
</dbReference>
<evidence type="ECO:0000256" key="1">
    <source>
        <dbReference type="SAM" id="Coils"/>
    </source>
</evidence>
<feature type="domain" description="CCDC81 HU" evidence="4">
    <location>
        <begin position="103"/>
        <end position="177"/>
    </location>
</feature>
<dbReference type="EMBL" id="CAWYQH010000001">
    <property type="protein sequence ID" value="CAK8672652.1"/>
    <property type="molecule type" value="Genomic_DNA"/>
</dbReference>
<sequence>MPEVMQNLVSEARKNRFTAIPKLSEEDIISVWDNLSKYVELQMCSQKGVHIPNLGTFTFTHKKMDIGNNKFILIQRPVFLLSEKFSQTHALNCTKYHTTGEIPVVQLNFTALAVESPFDRDTVETCVREVLQSLSRAVANQQNVEFLFRGIGVLTIKESKVKLKFFKDFLNSMDGSGNLVKVLENRPGTADSVMSNQTTLSAQRRPGTQTLTLPRLNGGKDLLPPISEYEQTEGDGDKIPLPPTRSTNREVIHPHPVVGISLNPEELREALPSRDGIRGSPVKKIYSPNSNHSPKPPSTAGSTDRPETTKLLETPHCFEESAKDEKQPRPVSAPLQTPEPPTMRRYSRNSVPVCTSPKHHHKTGQEMCYLCMQRSMRNVPVSFEDERRRKEKEQDALLQQYQQMKDQEAILLTQANQNSIRQSNQKVAAFNLGVAECLRDSKSKRSTEFVRSYVFQNRPLTPLRFYKQEEYSKALESQVKLRTSRETREKHDREFQERLEQVQLAEDLAAQREQFLRVKADQVSQYQRALSAQIRSKPLPLPKAESDSKQPIFGRFDATNEKLLEQKERARSLLKSQLDMVTDKKKNSILHHLGKQKEESEMLERTKQELITDRVSSHKRSHEMRRSLEQNWRNHHLSKISREEDERFRMRTPGMLLLQQTEKYSRCGQCERRTNNCGESNIWSESRYIPGSRLMV</sequence>
<protein>
    <recommendedName>
        <fullName evidence="7">Coiled-coil domain-containing protein 81</fullName>
    </recommendedName>
</protein>
<feature type="compositionally biased region" description="Basic and acidic residues" evidence="2">
    <location>
        <begin position="316"/>
        <end position="328"/>
    </location>
</feature>
<keyword evidence="1" id="KW-0175">Coiled coil</keyword>
<feature type="coiled-coil region" evidence="1">
    <location>
        <begin position="387"/>
        <end position="418"/>
    </location>
</feature>
<evidence type="ECO:0000259" key="4">
    <source>
        <dbReference type="Pfam" id="PF18289"/>
    </source>
</evidence>
<evidence type="ECO:0000313" key="6">
    <source>
        <dbReference type="Proteomes" id="UP001642483"/>
    </source>
</evidence>
<dbReference type="Proteomes" id="UP001642483">
    <property type="component" value="Unassembled WGS sequence"/>
</dbReference>
<dbReference type="InterPro" id="IPR028034">
    <property type="entry name" value="HU-CCDC81"/>
</dbReference>
<feature type="compositionally biased region" description="Polar residues" evidence="2">
    <location>
        <begin position="198"/>
        <end position="212"/>
    </location>
</feature>
<evidence type="ECO:0000256" key="2">
    <source>
        <dbReference type="SAM" id="MobiDB-lite"/>
    </source>
</evidence>
<name>A0ABP0F317_CLALP</name>
<feature type="region of interest" description="Disordered" evidence="2">
    <location>
        <begin position="271"/>
        <end position="359"/>
    </location>
</feature>
<dbReference type="PANTHER" id="PTHR14362:SF2">
    <property type="entry name" value="COILED-COIL DOMAIN-CONTAINING PROTEIN 81"/>
    <property type="match status" value="1"/>
</dbReference>
<evidence type="ECO:0000259" key="3">
    <source>
        <dbReference type="Pfam" id="PF14908"/>
    </source>
</evidence>
<feature type="domain" description="CCDC81 HU" evidence="3">
    <location>
        <begin position="7"/>
        <end position="91"/>
    </location>
</feature>
<feature type="region of interest" description="Disordered" evidence="2">
    <location>
        <begin position="198"/>
        <end position="257"/>
    </location>
</feature>
<reference evidence="5 6" key="1">
    <citation type="submission" date="2024-02" db="EMBL/GenBank/DDBJ databases">
        <authorList>
            <person name="Daric V."/>
            <person name="Darras S."/>
        </authorList>
    </citation>
    <scope>NUCLEOTIDE SEQUENCE [LARGE SCALE GENOMIC DNA]</scope>
</reference>
<feature type="coiled-coil region" evidence="1">
    <location>
        <begin position="560"/>
        <end position="613"/>
    </location>
</feature>